<dbReference type="InterPro" id="IPR029033">
    <property type="entry name" value="His_PPase_superfam"/>
</dbReference>
<dbReference type="SUPFAM" id="SSF53254">
    <property type="entry name" value="Phosphoglycerate mutase-like"/>
    <property type="match status" value="1"/>
</dbReference>
<evidence type="ECO:0000313" key="2">
    <source>
        <dbReference type="EMBL" id="SES73543.1"/>
    </source>
</evidence>
<gene>
    <name evidence="2" type="ORF">SAMN04487772_102226</name>
</gene>
<feature type="binding site" evidence="1">
    <location>
        <position position="52"/>
    </location>
    <ligand>
        <name>substrate</name>
    </ligand>
</feature>
<proteinExistence type="predicted"/>
<organism evidence="2 3">
    <name type="scientific">[Clostridium] polysaccharolyticum</name>
    <dbReference type="NCBI Taxonomy" id="29364"/>
    <lineage>
        <taxon>Bacteria</taxon>
        <taxon>Bacillati</taxon>
        <taxon>Bacillota</taxon>
        <taxon>Clostridia</taxon>
        <taxon>Lachnospirales</taxon>
        <taxon>Lachnospiraceae</taxon>
    </lineage>
</organism>
<dbReference type="GO" id="GO:0005737">
    <property type="term" value="C:cytoplasm"/>
    <property type="evidence" value="ECO:0007669"/>
    <property type="project" value="TreeGrafter"/>
</dbReference>
<evidence type="ECO:0000256" key="1">
    <source>
        <dbReference type="PIRSR" id="PIRSR613078-2"/>
    </source>
</evidence>
<dbReference type="SMART" id="SM00855">
    <property type="entry name" value="PGAM"/>
    <property type="match status" value="1"/>
</dbReference>
<accession>A0A1H9YXW8</accession>
<dbReference type="CDD" id="cd07067">
    <property type="entry name" value="HP_PGM_like"/>
    <property type="match status" value="1"/>
</dbReference>
<dbReference type="Gene3D" id="3.40.50.1240">
    <property type="entry name" value="Phosphoglycerate mutase-like"/>
    <property type="match status" value="1"/>
</dbReference>
<dbReference type="PANTHER" id="PTHR48100">
    <property type="entry name" value="BROAD-SPECIFICITY PHOSPHATASE YOR283W-RELATED"/>
    <property type="match status" value="1"/>
</dbReference>
<sequence>MRIYLIRHAKQQSRLCNDNSPLCEIGKTQAVLLGKRMEPYHIDAVFASDLTRALETAKIMTEQWDNPLQVNIREGLRETDFGELTYQTDEDIKIRYKEFMESRYTVEEDWAYPGGESGKEVFERAYKVLKELIDSSYKNVAVVTHGGTIRVLLAGLFQQGQKNRLMFGKCMERGGFTELFYDEATGRITLERFNDFAHLEGYPECMMRKEE</sequence>
<dbReference type="PANTHER" id="PTHR48100:SF1">
    <property type="entry name" value="HISTIDINE PHOSPHATASE FAMILY PROTEIN-RELATED"/>
    <property type="match status" value="1"/>
</dbReference>
<dbReference type="AlphaFoldDB" id="A0A1H9YXW8"/>
<keyword evidence="3" id="KW-1185">Reference proteome</keyword>
<dbReference type="InterPro" id="IPR013078">
    <property type="entry name" value="His_Pase_superF_clade-1"/>
</dbReference>
<dbReference type="GO" id="GO:0016791">
    <property type="term" value="F:phosphatase activity"/>
    <property type="evidence" value="ECO:0007669"/>
    <property type="project" value="TreeGrafter"/>
</dbReference>
<protein>
    <submittedName>
        <fullName evidence="2">Probable phosphoglycerate mutase</fullName>
    </submittedName>
</protein>
<dbReference type="Pfam" id="PF00300">
    <property type="entry name" value="His_Phos_1"/>
    <property type="match status" value="1"/>
</dbReference>
<dbReference type="RefSeq" id="WP_177180586.1">
    <property type="nucleotide sequence ID" value="NZ_FOHN01000002.1"/>
</dbReference>
<dbReference type="EMBL" id="FOHN01000002">
    <property type="protein sequence ID" value="SES73543.1"/>
    <property type="molecule type" value="Genomic_DNA"/>
</dbReference>
<reference evidence="2 3" key="1">
    <citation type="submission" date="2016-10" db="EMBL/GenBank/DDBJ databases">
        <authorList>
            <person name="de Groot N.N."/>
        </authorList>
    </citation>
    <scope>NUCLEOTIDE SEQUENCE [LARGE SCALE GENOMIC DNA]</scope>
    <source>
        <strain evidence="2 3">DSM 1801</strain>
    </source>
</reference>
<dbReference type="STRING" id="29364.SAMN04487772_102226"/>
<evidence type="ECO:0000313" key="3">
    <source>
        <dbReference type="Proteomes" id="UP000199800"/>
    </source>
</evidence>
<name>A0A1H9YXW8_9FIRM</name>
<dbReference type="Proteomes" id="UP000199800">
    <property type="component" value="Unassembled WGS sequence"/>
</dbReference>
<dbReference type="InterPro" id="IPR050275">
    <property type="entry name" value="PGM_Phosphatase"/>
</dbReference>